<accession>N1PJY4</accession>
<evidence type="ECO:0000313" key="3">
    <source>
        <dbReference type="Proteomes" id="UP000016933"/>
    </source>
</evidence>
<dbReference type="HOGENOM" id="CLU_1255969_0_0_1"/>
<sequence length="220" mass="22886">MLSNYGNNVRAFDPRHPLNKNNPLVKRDDQVTFNPEMTPPTTVYGSANPVDVVNSLYDDCAGASCNNGPFYYTSTYVTNLGQAIGSGVGDTAGSRSLRLDPAGDWDDTDSNARSYYIESLRQVMSSNISSQDVQWVNGGSSGFGGGVSSGSVTTWTGAQYVSMSRFTNGALNGALSVKITLVTADSGECGAIIGTLGTVTGVISSIGGGFFGLLGDLICS</sequence>
<organism evidence="2 3">
    <name type="scientific">Dothistroma septosporum (strain NZE10 / CBS 128990)</name>
    <name type="common">Red band needle blight fungus</name>
    <name type="synonym">Mycosphaerella pini</name>
    <dbReference type="NCBI Taxonomy" id="675120"/>
    <lineage>
        <taxon>Eukaryota</taxon>
        <taxon>Fungi</taxon>
        <taxon>Dikarya</taxon>
        <taxon>Ascomycota</taxon>
        <taxon>Pezizomycotina</taxon>
        <taxon>Dothideomycetes</taxon>
        <taxon>Dothideomycetidae</taxon>
        <taxon>Mycosphaerellales</taxon>
        <taxon>Mycosphaerellaceae</taxon>
        <taxon>Dothistroma</taxon>
    </lineage>
</organism>
<name>N1PJY4_DOTSN</name>
<feature type="compositionally biased region" description="Polar residues" evidence="1">
    <location>
        <begin position="31"/>
        <end position="44"/>
    </location>
</feature>
<keyword evidence="3" id="KW-1185">Reference proteome</keyword>
<dbReference type="Proteomes" id="UP000016933">
    <property type="component" value="Unassembled WGS sequence"/>
</dbReference>
<evidence type="ECO:0000313" key="2">
    <source>
        <dbReference type="EMBL" id="EME43827.1"/>
    </source>
</evidence>
<dbReference type="AlphaFoldDB" id="N1PJY4"/>
<proteinExistence type="predicted"/>
<evidence type="ECO:0000256" key="1">
    <source>
        <dbReference type="SAM" id="MobiDB-lite"/>
    </source>
</evidence>
<gene>
    <name evidence="2" type="ORF">DOTSEDRAFT_23953</name>
</gene>
<reference evidence="3" key="1">
    <citation type="journal article" date="2012" name="PLoS Genet.">
        <title>The genomes of the fungal plant pathogens Cladosporium fulvum and Dothistroma septosporum reveal adaptation to different hosts and lifestyles but also signatures of common ancestry.</title>
        <authorList>
            <person name="de Wit P.J.G.M."/>
            <person name="van der Burgt A."/>
            <person name="Oekmen B."/>
            <person name="Stergiopoulos I."/>
            <person name="Abd-Elsalam K.A."/>
            <person name="Aerts A.L."/>
            <person name="Bahkali A.H."/>
            <person name="Beenen H.G."/>
            <person name="Chettri P."/>
            <person name="Cox M.P."/>
            <person name="Datema E."/>
            <person name="de Vries R.P."/>
            <person name="Dhillon B."/>
            <person name="Ganley A.R."/>
            <person name="Griffiths S.A."/>
            <person name="Guo Y."/>
            <person name="Hamelin R.C."/>
            <person name="Henrissat B."/>
            <person name="Kabir M.S."/>
            <person name="Jashni M.K."/>
            <person name="Kema G."/>
            <person name="Klaubauf S."/>
            <person name="Lapidus A."/>
            <person name="Levasseur A."/>
            <person name="Lindquist E."/>
            <person name="Mehrabi R."/>
            <person name="Ohm R.A."/>
            <person name="Owen T.J."/>
            <person name="Salamov A."/>
            <person name="Schwelm A."/>
            <person name="Schijlen E."/>
            <person name="Sun H."/>
            <person name="van den Burg H.A."/>
            <person name="van Ham R.C.H.J."/>
            <person name="Zhang S."/>
            <person name="Goodwin S.B."/>
            <person name="Grigoriev I.V."/>
            <person name="Collemare J."/>
            <person name="Bradshaw R.E."/>
        </authorList>
    </citation>
    <scope>NUCLEOTIDE SEQUENCE [LARGE SCALE GENOMIC DNA]</scope>
    <source>
        <strain evidence="3">NZE10 / CBS 128990</strain>
    </source>
</reference>
<feature type="region of interest" description="Disordered" evidence="1">
    <location>
        <begin position="1"/>
        <end position="44"/>
    </location>
</feature>
<protein>
    <submittedName>
        <fullName evidence="2">Uncharacterized protein</fullName>
    </submittedName>
</protein>
<reference evidence="2 3" key="2">
    <citation type="journal article" date="2012" name="PLoS Pathog.">
        <title>Diverse lifestyles and strategies of plant pathogenesis encoded in the genomes of eighteen Dothideomycetes fungi.</title>
        <authorList>
            <person name="Ohm R.A."/>
            <person name="Feau N."/>
            <person name="Henrissat B."/>
            <person name="Schoch C.L."/>
            <person name="Horwitz B.A."/>
            <person name="Barry K.W."/>
            <person name="Condon B.J."/>
            <person name="Copeland A.C."/>
            <person name="Dhillon B."/>
            <person name="Glaser F."/>
            <person name="Hesse C.N."/>
            <person name="Kosti I."/>
            <person name="LaButti K."/>
            <person name="Lindquist E.A."/>
            <person name="Lucas S."/>
            <person name="Salamov A.A."/>
            <person name="Bradshaw R.E."/>
            <person name="Ciuffetti L."/>
            <person name="Hamelin R.C."/>
            <person name="Kema G.H.J."/>
            <person name="Lawrence C."/>
            <person name="Scott J.A."/>
            <person name="Spatafora J.W."/>
            <person name="Turgeon B.G."/>
            <person name="de Wit P.J.G.M."/>
            <person name="Zhong S."/>
            <person name="Goodwin S.B."/>
            <person name="Grigoriev I.V."/>
        </authorList>
    </citation>
    <scope>NUCLEOTIDE SEQUENCE [LARGE SCALE GENOMIC DNA]</scope>
    <source>
        <strain evidence="3">NZE10 / CBS 128990</strain>
    </source>
</reference>
<dbReference type="EMBL" id="KB446539">
    <property type="protein sequence ID" value="EME43827.1"/>
    <property type="molecule type" value="Genomic_DNA"/>
</dbReference>